<evidence type="ECO:0000256" key="5">
    <source>
        <dbReference type="ARBA" id="ARBA00022777"/>
    </source>
</evidence>
<feature type="compositionally biased region" description="Low complexity" evidence="6">
    <location>
        <begin position="105"/>
        <end position="116"/>
    </location>
</feature>
<feature type="region of interest" description="Disordered" evidence="6">
    <location>
        <begin position="94"/>
        <end position="116"/>
    </location>
</feature>
<dbReference type="GO" id="GO:0009927">
    <property type="term" value="F:histidine phosphotransfer kinase activity"/>
    <property type="evidence" value="ECO:0007669"/>
    <property type="project" value="TreeGrafter"/>
</dbReference>
<dbReference type="InterPro" id="IPR005467">
    <property type="entry name" value="His_kinase_dom"/>
</dbReference>
<evidence type="ECO:0000256" key="3">
    <source>
        <dbReference type="ARBA" id="ARBA00022553"/>
    </source>
</evidence>
<accession>A0A376FG27</accession>
<dbReference type="AlphaFoldDB" id="A0A376FG27"/>
<dbReference type="InterPro" id="IPR003594">
    <property type="entry name" value="HATPase_dom"/>
</dbReference>
<dbReference type="SMART" id="SM00387">
    <property type="entry name" value="HATPase_c"/>
    <property type="match status" value="1"/>
</dbReference>
<keyword evidence="4 8" id="KW-0808">Transferase</keyword>
<evidence type="ECO:0000313" key="9">
    <source>
        <dbReference type="Proteomes" id="UP000255163"/>
    </source>
</evidence>
<protein>
    <recommendedName>
        <fullName evidence="2">histidine kinase</fullName>
        <ecNumber evidence="2">2.7.13.3</ecNumber>
    </recommendedName>
</protein>
<comment type="catalytic activity">
    <reaction evidence="1">
        <text>ATP + protein L-histidine = ADP + protein N-phospho-L-histidine.</text>
        <dbReference type="EC" id="2.7.13.3"/>
    </reaction>
</comment>
<reference evidence="8 9" key="1">
    <citation type="submission" date="2018-06" db="EMBL/GenBank/DDBJ databases">
        <authorList>
            <consortium name="Pathogen Informatics"/>
            <person name="Doyle S."/>
        </authorList>
    </citation>
    <scope>NUCLEOTIDE SEQUENCE [LARGE SCALE GENOMIC DNA]</scope>
    <source>
        <strain evidence="8 9">NCTC12123</strain>
    </source>
</reference>
<dbReference type="PROSITE" id="PS50109">
    <property type="entry name" value="HIS_KIN"/>
    <property type="match status" value="1"/>
</dbReference>
<dbReference type="PANTHER" id="PTHR43047:SF72">
    <property type="entry name" value="OSMOSENSING HISTIDINE PROTEIN KINASE SLN1"/>
    <property type="match status" value="1"/>
</dbReference>
<dbReference type="SUPFAM" id="SSF55874">
    <property type="entry name" value="ATPase domain of HSP90 chaperone/DNA topoisomerase II/histidine kinase"/>
    <property type="match status" value="1"/>
</dbReference>
<keyword evidence="5" id="KW-0418">Kinase</keyword>
<keyword evidence="3" id="KW-0597">Phosphoprotein</keyword>
<dbReference type="PRINTS" id="PR00344">
    <property type="entry name" value="BCTRLSENSOR"/>
</dbReference>
<evidence type="ECO:0000256" key="4">
    <source>
        <dbReference type="ARBA" id="ARBA00022679"/>
    </source>
</evidence>
<proteinExistence type="predicted"/>
<evidence type="ECO:0000256" key="6">
    <source>
        <dbReference type="SAM" id="MobiDB-lite"/>
    </source>
</evidence>
<dbReference type="Proteomes" id="UP000255163">
    <property type="component" value="Unassembled WGS sequence"/>
</dbReference>
<name>A0A376FG27_ENTAS</name>
<evidence type="ECO:0000313" key="8">
    <source>
        <dbReference type="EMBL" id="STD23288.1"/>
    </source>
</evidence>
<evidence type="ECO:0000256" key="2">
    <source>
        <dbReference type="ARBA" id="ARBA00012438"/>
    </source>
</evidence>
<dbReference type="GO" id="GO:0005886">
    <property type="term" value="C:plasma membrane"/>
    <property type="evidence" value="ECO:0007669"/>
    <property type="project" value="TreeGrafter"/>
</dbReference>
<dbReference type="Pfam" id="PF02518">
    <property type="entry name" value="HATPase_c"/>
    <property type="match status" value="1"/>
</dbReference>
<evidence type="ECO:0000259" key="7">
    <source>
        <dbReference type="PROSITE" id="PS50109"/>
    </source>
</evidence>
<feature type="domain" description="Histidine kinase" evidence="7">
    <location>
        <begin position="1"/>
        <end position="89"/>
    </location>
</feature>
<dbReference type="GO" id="GO:0000155">
    <property type="term" value="F:phosphorelay sensor kinase activity"/>
    <property type="evidence" value="ECO:0007669"/>
    <property type="project" value="TreeGrafter"/>
</dbReference>
<dbReference type="EC" id="2.7.13.3" evidence="2"/>
<dbReference type="EMBL" id="UFYI01000007">
    <property type="protein sequence ID" value="STD23288.1"/>
    <property type="molecule type" value="Genomic_DNA"/>
</dbReference>
<dbReference type="InterPro" id="IPR004358">
    <property type="entry name" value="Sig_transdc_His_kin-like_C"/>
</dbReference>
<sequence length="116" mass="12332">MAVRIRFDEGDMLHFEVEDSGMGIPQEEQDKIFAMYYQVKDSNGGKPATGTGIGLAVSKRLAKSMGGDITVASQPGKGSTFTLTVHAPAVAEEVEDTFENDDMAAARASRPAGGRH</sequence>
<dbReference type="Gene3D" id="3.30.565.10">
    <property type="entry name" value="Histidine kinase-like ATPase, C-terminal domain"/>
    <property type="match status" value="1"/>
</dbReference>
<organism evidence="8 9">
    <name type="scientific">Enterobacter asburiae</name>
    <dbReference type="NCBI Taxonomy" id="61645"/>
    <lineage>
        <taxon>Bacteria</taxon>
        <taxon>Pseudomonadati</taxon>
        <taxon>Pseudomonadota</taxon>
        <taxon>Gammaproteobacteria</taxon>
        <taxon>Enterobacterales</taxon>
        <taxon>Enterobacteriaceae</taxon>
        <taxon>Enterobacter</taxon>
        <taxon>Enterobacter cloacae complex</taxon>
    </lineage>
</organism>
<dbReference type="InterPro" id="IPR036890">
    <property type="entry name" value="HATPase_C_sf"/>
</dbReference>
<gene>
    <name evidence="8" type="primary">arcB_3</name>
    <name evidence="8" type="ORF">NCTC12123_03744</name>
</gene>
<evidence type="ECO:0000256" key="1">
    <source>
        <dbReference type="ARBA" id="ARBA00000085"/>
    </source>
</evidence>
<dbReference type="PANTHER" id="PTHR43047">
    <property type="entry name" value="TWO-COMPONENT HISTIDINE PROTEIN KINASE"/>
    <property type="match status" value="1"/>
</dbReference>